<comment type="similarity">
    <text evidence="9">Belongs to the GSP H family.</text>
</comment>
<dbReference type="InterPro" id="IPR045584">
    <property type="entry name" value="Pilin-like"/>
</dbReference>
<dbReference type="EMBL" id="JAHWXT010000001">
    <property type="protein sequence ID" value="MCF0263051.1"/>
    <property type="molecule type" value="Genomic_DNA"/>
</dbReference>
<keyword evidence="3" id="KW-1003">Cell membrane</keyword>
<comment type="subcellular location">
    <subcellularLocation>
        <location evidence="1">Cell inner membrane</location>
        <topology evidence="1">Single-pass membrane protein</topology>
    </subcellularLocation>
</comment>
<organism evidence="13 14">
    <name type="scientific">Acinetobacter guillouiae</name>
    <name type="common">Acinetobacter genomosp. 11</name>
    <dbReference type="NCBI Taxonomy" id="106649"/>
    <lineage>
        <taxon>Bacteria</taxon>
        <taxon>Pseudomonadati</taxon>
        <taxon>Pseudomonadota</taxon>
        <taxon>Gammaproteobacteria</taxon>
        <taxon>Moraxellales</taxon>
        <taxon>Moraxellaceae</taxon>
        <taxon>Acinetobacter</taxon>
    </lineage>
</organism>
<evidence type="ECO:0000256" key="11">
    <source>
        <dbReference type="SAM" id="Phobius"/>
    </source>
</evidence>
<evidence type="ECO:0000313" key="14">
    <source>
        <dbReference type="Proteomes" id="UP000887320"/>
    </source>
</evidence>
<reference evidence="13" key="1">
    <citation type="submission" date="2021-07" db="EMBL/GenBank/DDBJ databases">
        <authorList>
            <person name="Fernandez M."/>
            <person name="Pereira P."/>
            <person name="Torres Tejerizo G.A."/>
            <person name="Gonzalez P."/>
            <person name="Agostini E."/>
        </authorList>
    </citation>
    <scope>NUCLEOTIDE SEQUENCE</scope>
    <source>
        <strain evidence="13">SFC 500-1A</strain>
    </source>
</reference>
<evidence type="ECO:0000256" key="1">
    <source>
        <dbReference type="ARBA" id="ARBA00004377"/>
    </source>
</evidence>
<protein>
    <recommendedName>
        <fullName evidence="2">Type II secretion system protein H</fullName>
    </recommendedName>
    <alternativeName>
        <fullName evidence="10">General secretion pathway protein H</fullName>
    </alternativeName>
</protein>
<evidence type="ECO:0000259" key="12">
    <source>
        <dbReference type="Pfam" id="PF12019"/>
    </source>
</evidence>
<evidence type="ECO:0000256" key="10">
    <source>
        <dbReference type="ARBA" id="ARBA00030775"/>
    </source>
</evidence>
<name>A0A8X8KDR6_ACIGI</name>
<evidence type="ECO:0000256" key="3">
    <source>
        <dbReference type="ARBA" id="ARBA00022475"/>
    </source>
</evidence>
<dbReference type="InterPro" id="IPR022346">
    <property type="entry name" value="T2SS_GspH"/>
</dbReference>
<dbReference type="Pfam" id="PF12019">
    <property type="entry name" value="GspH"/>
    <property type="match status" value="1"/>
</dbReference>
<evidence type="ECO:0000256" key="5">
    <source>
        <dbReference type="ARBA" id="ARBA00022519"/>
    </source>
</evidence>
<evidence type="ECO:0000256" key="9">
    <source>
        <dbReference type="ARBA" id="ARBA00025772"/>
    </source>
</evidence>
<dbReference type="Proteomes" id="UP000887320">
    <property type="component" value="Unassembled WGS sequence"/>
</dbReference>
<proteinExistence type="inferred from homology"/>
<sequence>MYFYCKEQGLTLFELITTICILTIICLISLPHYHNWMQKQEIRIISSGIQQHVSYARSQALVRHTTVVICSSEDLIRCEKDKWNKGLLIFTDKNKNKQVDAEDHILLKTENKIKYGKLTWVGSASSRDVLTLQGDTGLPRGSPGSFYYCSQYDAENNKRYKIGRMGAINLGPPPEC</sequence>
<keyword evidence="4" id="KW-0488">Methylation</keyword>
<keyword evidence="5" id="KW-0997">Cell inner membrane</keyword>
<dbReference type="GO" id="GO:0015627">
    <property type="term" value="C:type II protein secretion system complex"/>
    <property type="evidence" value="ECO:0007669"/>
    <property type="project" value="InterPro"/>
</dbReference>
<evidence type="ECO:0000256" key="6">
    <source>
        <dbReference type="ARBA" id="ARBA00022692"/>
    </source>
</evidence>
<keyword evidence="7 11" id="KW-1133">Transmembrane helix</keyword>
<dbReference type="AlphaFoldDB" id="A0A8X8KDR6"/>
<dbReference type="SUPFAM" id="SSF54523">
    <property type="entry name" value="Pili subunits"/>
    <property type="match status" value="1"/>
</dbReference>
<accession>A0A8X8KDR6</accession>
<evidence type="ECO:0000256" key="2">
    <source>
        <dbReference type="ARBA" id="ARBA00021549"/>
    </source>
</evidence>
<dbReference type="Gene3D" id="3.55.40.10">
    <property type="entry name" value="minor pseudopilin epsh domain"/>
    <property type="match status" value="1"/>
</dbReference>
<gene>
    <name evidence="13" type="ORF">KW868_00990</name>
</gene>
<feature type="domain" description="General secretion pathway GspH" evidence="12">
    <location>
        <begin position="49"/>
        <end position="157"/>
    </location>
</feature>
<comment type="caution">
    <text evidence="13">The sequence shown here is derived from an EMBL/GenBank/DDBJ whole genome shotgun (WGS) entry which is preliminary data.</text>
</comment>
<evidence type="ECO:0000313" key="13">
    <source>
        <dbReference type="EMBL" id="MCF0263051.1"/>
    </source>
</evidence>
<keyword evidence="8 11" id="KW-0472">Membrane</keyword>
<evidence type="ECO:0000256" key="8">
    <source>
        <dbReference type="ARBA" id="ARBA00023136"/>
    </source>
</evidence>
<keyword evidence="6 11" id="KW-0812">Transmembrane</keyword>
<evidence type="ECO:0000256" key="7">
    <source>
        <dbReference type="ARBA" id="ARBA00022989"/>
    </source>
</evidence>
<evidence type="ECO:0000256" key="4">
    <source>
        <dbReference type="ARBA" id="ARBA00022481"/>
    </source>
</evidence>
<dbReference type="GO" id="GO:0015628">
    <property type="term" value="P:protein secretion by the type II secretion system"/>
    <property type="evidence" value="ECO:0007669"/>
    <property type="project" value="InterPro"/>
</dbReference>
<dbReference type="GO" id="GO:0005886">
    <property type="term" value="C:plasma membrane"/>
    <property type="evidence" value="ECO:0007669"/>
    <property type="project" value="UniProtKB-SubCell"/>
</dbReference>
<feature type="transmembrane region" description="Helical" evidence="11">
    <location>
        <begin position="12"/>
        <end position="33"/>
    </location>
</feature>